<evidence type="ECO:0000313" key="1">
    <source>
        <dbReference type="EMBL" id="KAJ9581988.1"/>
    </source>
</evidence>
<gene>
    <name evidence="1" type="ORF">L9F63_003678</name>
</gene>
<protein>
    <submittedName>
        <fullName evidence="1">Uncharacterized protein</fullName>
    </submittedName>
</protein>
<accession>A0AAD7ZK17</accession>
<name>A0AAD7ZK17_DIPPU</name>
<organism evidence="1 2">
    <name type="scientific">Diploptera punctata</name>
    <name type="common">Pacific beetle cockroach</name>
    <dbReference type="NCBI Taxonomy" id="6984"/>
    <lineage>
        <taxon>Eukaryota</taxon>
        <taxon>Metazoa</taxon>
        <taxon>Ecdysozoa</taxon>
        <taxon>Arthropoda</taxon>
        <taxon>Hexapoda</taxon>
        <taxon>Insecta</taxon>
        <taxon>Pterygota</taxon>
        <taxon>Neoptera</taxon>
        <taxon>Polyneoptera</taxon>
        <taxon>Dictyoptera</taxon>
        <taxon>Blattodea</taxon>
        <taxon>Blaberoidea</taxon>
        <taxon>Blaberidae</taxon>
        <taxon>Diplopterinae</taxon>
        <taxon>Diploptera</taxon>
    </lineage>
</organism>
<proteinExistence type="predicted"/>
<comment type="caution">
    <text evidence="1">The sequence shown here is derived from an EMBL/GenBank/DDBJ whole genome shotgun (WGS) entry which is preliminary data.</text>
</comment>
<dbReference type="AlphaFoldDB" id="A0AAD7ZK17"/>
<reference evidence="1" key="1">
    <citation type="journal article" date="2023" name="IScience">
        <title>Live-bearing cockroach genome reveals convergent evolutionary mechanisms linked to viviparity in insects and beyond.</title>
        <authorList>
            <person name="Fouks B."/>
            <person name="Harrison M.C."/>
            <person name="Mikhailova A.A."/>
            <person name="Marchal E."/>
            <person name="English S."/>
            <person name="Carruthers M."/>
            <person name="Jennings E.C."/>
            <person name="Chiamaka E.L."/>
            <person name="Frigard R.A."/>
            <person name="Pippel M."/>
            <person name="Attardo G.M."/>
            <person name="Benoit J.B."/>
            <person name="Bornberg-Bauer E."/>
            <person name="Tobe S.S."/>
        </authorList>
    </citation>
    <scope>NUCLEOTIDE SEQUENCE</scope>
    <source>
        <strain evidence="1">Stay&amp;Tobe</strain>
    </source>
</reference>
<reference evidence="1" key="2">
    <citation type="submission" date="2023-05" db="EMBL/GenBank/DDBJ databases">
        <authorList>
            <person name="Fouks B."/>
        </authorList>
    </citation>
    <scope>NUCLEOTIDE SEQUENCE</scope>
    <source>
        <strain evidence="1">Stay&amp;Tobe</strain>
        <tissue evidence="1">Testes</tissue>
    </source>
</reference>
<evidence type="ECO:0000313" key="2">
    <source>
        <dbReference type="Proteomes" id="UP001233999"/>
    </source>
</evidence>
<keyword evidence="2" id="KW-1185">Reference proteome</keyword>
<dbReference type="EMBL" id="JASPKZ010007832">
    <property type="protein sequence ID" value="KAJ9581988.1"/>
    <property type="molecule type" value="Genomic_DNA"/>
</dbReference>
<dbReference type="Proteomes" id="UP001233999">
    <property type="component" value="Unassembled WGS sequence"/>
</dbReference>
<sequence>IAILLLGNDAFTKTVTQLCGEQQLKQRISTSLWNSMYMSDFEAKVTYLREKIWPSTSGSHIGVLDISS</sequence>
<feature type="non-terminal residue" evidence="1">
    <location>
        <position position="1"/>
    </location>
</feature>